<dbReference type="InterPro" id="IPR039793">
    <property type="entry name" value="UROS/Hem4"/>
</dbReference>
<dbReference type="AlphaFoldDB" id="A0A0C3EJH4"/>
<dbReference type="GO" id="GO:0005829">
    <property type="term" value="C:cytosol"/>
    <property type="evidence" value="ECO:0007669"/>
    <property type="project" value="TreeGrafter"/>
</dbReference>
<gene>
    <name evidence="2" type="ORF">SCLCIDRAFT_105660</name>
</gene>
<dbReference type="GO" id="GO:0006782">
    <property type="term" value="P:protoporphyrinogen IX biosynthetic process"/>
    <property type="evidence" value="ECO:0007669"/>
    <property type="project" value="UniProtKB-UniPathway"/>
</dbReference>
<protein>
    <recommendedName>
        <fullName evidence="1">Tetrapyrrole biosynthesis uroporphyrinogen III synthase domain-containing protein</fullName>
    </recommendedName>
</protein>
<dbReference type="SUPFAM" id="SSF69618">
    <property type="entry name" value="HemD-like"/>
    <property type="match status" value="1"/>
</dbReference>
<keyword evidence="3" id="KW-1185">Reference proteome</keyword>
<proteinExistence type="predicted"/>
<dbReference type="Gene3D" id="3.40.50.10090">
    <property type="match status" value="1"/>
</dbReference>
<dbReference type="GO" id="GO:0006780">
    <property type="term" value="P:uroporphyrinogen III biosynthetic process"/>
    <property type="evidence" value="ECO:0007669"/>
    <property type="project" value="InterPro"/>
</dbReference>
<feature type="domain" description="Tetrapyrrole biosynthesis uroporphyrinogen III synthase" evidence="1">
    <location>
        <begin position="28"/>
        <end position="205"/>
    </location>
</feature>
<dbReference type="EMBL" id="KN822009">
    <property type="protein sequence ID" value="KIM68399.1"/>
    <property type="molecule type" value="Genomic_DNA"/>
</dbReference>
<dbReference type="STRING" id="1036808.A0A0C3EJH4"/>
<evidence type="ECO:0000313" key="2">
    <source>
        <dbReference type="EMBL" id="KIM68399.1"/>
    </source>
</evidence>
<dbReference type="CDD" id="cd06578">
    <property type="entry name" value="HemD"/>
    <property type="match status" value="1"/>
</dbReference>
<reference evidence="3" key="2">
    <citation type="submission" date="2015-01" db="EMBL/GenBank/DDBJ databases">
        <title>Evolutionary Origins and Diversification of the Mycorrhizal Mutualists.</title>
        <authorList>
            <consortium name="DOE Joint Genome Institute"/>
            <consortium name="Mycorrhizal Genomics Consortium"/>
            <person name="Kohler A."/>
            <person name="Kuo A."/>
            <person name="Nagy L.G."/>
            <person name="Floudas D."/>
            <person name="Copeland A."/>
            <person name="Barry K.W."/>
            <person name="Cichocki N."/>
            <person name="Veneault-Fourrey C."/>
            <person name="LaButti K."/>
            <person name="Lindquist E.A."/>
            <person name="Lipzen A."/>
            <person name="Lundell T."/>
            <person name="Morin E."/>
            <person name="Murat C."/>
            <person name="Riley R."/>
            <person name="Ohm R."/>
            <person name="Sun H."/>
            <person name="Tunlid A."/>
            <person name="Henrissat B."/>
            <person name="Grigoriev I.V."/>
            <person name="Hibbett D.S."/>
            <person name="Martin F."/>
        </authorList>
    </citation>
    <scope>NUCLEOTIDE SEQUENCE [LARGE SCALE GENOMIC DNA]</scope>
    <source>
        <strain evidence="3">Foug A</strain>
    </source>
</reference>
<dbReference type="PANTHER" id="PTHR12390">
    <property type="entry name" value="UROPORPHYRINOGEN III SYNTHASE"/>
    <property type="match status" value="1"/>
</dbReference>
<dbReference type="Pfam" id="PF02602">
    <property type="entry name" value="HEM4"/>
    <property type="match status" value="1"/>
</dbReference>
<accession>A0A0C3EJH4</accession>
<dbReference type="PANTHER" id="PTHR12390:SF0">
    <property type="entry name" value="UROPORPHYRINOGEN-III SYNTHASE"/>
    <property type="match status" value="1"/>
</dbReference>
<dbReference type="Proteomes" id="UP000053989">
    <property type="component" value="Unassembled WGS sequence"/>
</dbReference>
<evidence type="ECO:0000259" key="1">
    <source>
        <dbReference type="Pfam" id="PF02602"/>
    </source>
</evidence>
<dbReference type="InParanoid" id="A0A0C3EJH4"/>
<dbReference type="InterPro" id="IPR003754">
    <property type="entry name" value="4pyrrol_synth_uPrphyn_synth"/>
</dbReference>
<dbReference type="OrthoDB" id="5595751at2759"/>
<organism evidence="2 3">
    <name type="scientific">Scleroderma citrinum Foug A</name>
    <dbReference type="NCBI Taxonomy" id="1036808"/>
    <lineage>
        <taxon>Eukaryota</taxon>
        <taxon>Fungi</taxon>
        <taxon>Dikarya</taxon>
        <taxon>Basidiomycota</taxon>
        <taxon>Agaricomycotina</taxon>
        <taxon>Agaricomycetes</taxon>
        <taxon>Agaricomycetidae</taxon>
        <taxon>Boletales</taxon>
        <taxon>Sclerodermatineae</taxon>
        <taxon>Sclerodermataceae</taxon>
        <taxon>Scleroderma</taxon>
    </lineage>
</organism>
<evidence type="ECO:0000313" key="3">
    <source>
        <dbReference type="Proteomes" id="UP000053989"/>
    </source>
</evidence>
<dbReference type="UniPathway" id="UPA00251">
    <property type="reaction ID" value="UER00320"/>
</dbReference>
<reference evidence="2 3" key="1">
    <citation type="submission" date="2014-04" db="EMBL/GenBank/DDBJ databases">
        <authorList>
            <consortium name="DOE Joint Genome Institute"/>
            <person name="Kuo A."/>
            <person name="Kohler A."/>
            <person name="Nagy L.G."/>
            <person name="Floudas D."/>
            <person name="Copeland A."/>
            <person name="Barry K.W."/>
            <person name="Cichocki N."/>
            <person name="Veneault-Fourrey C."/>
            <person name="LaButti K."/>
            <person name="Lindquist E.A."/>
            <person name="Lipzen A."/>
            <person name="Lundell T."/>
            <person name="Morin E."/>
            <person name="Murat C."/>
            <person name="Sun H."/>
            <person name="Tunlid A."/>
            <person name="Henrissat B."/>
            <person name="Grigoriev I.V."/>
            <person name="Hibbett D.S."/>
            <person name="Martin F."/>
            <person name="Nordberg H.P."/>
            <person name="Cantor M.N."/>
            <person name="Hua S.X."/>
        </authorList>
    </citation>
    <scope>NUCLEOTIDE SEQUENCE [LARGE SCALE GENOMIC DNA]</scope>
    <source>
        <strain evidence="2 3">Foug A</strain>
    </source>
</reference>
<sequence length="263" mass="28211">MTTPTTPIPTKNVLLLRTPAEGGLNNFENAFNTHGYLPTSVPVLETIFVNVEDLSSKIAAGPQNQSLSGVIVTSKRGMEAWSNAVKSIVSADPVDWSSVLFYAIEEATASATAELRAALPSRLVPGDTRGQAQSGTAEKLAHFISSDLSARADGSTARRLLYLTGDKNHDTLPNILTSAGIVLNALRVYATHGSPSFLHDLKNVIENVQAGKWPVEMFNRLKCQQGPTTASFMQDVLKLHVDVVAPRPTSRDLASAISAFDRT</sequence>
<dbReference type="FunCoup" id="A0A0C3EJH4">
    <property type="interactions" value="297"/>
</dbReference>
<dbReference type="HOGENOM" id="CLU_051874_0_1_1"/>
<dbReference type="InterPro" id="IPR036108">
    <property type="entry name" value="4pyrrol_syn_uPrphyn_synt_sf"/>
</dbReference>
<name>A0A0C3EJH4_9AGAM</name>
<dbReference type="GO" id="GO:0004852">
    <property type="term" value="F:uroporphyrinogen-III synthase activity"/>
    <property type="evidence" value="ECO:0007669"/>
    <property type="project" value="InterPro"/>
</dbReference>